<dbReference type="InParanoid" id="A0A3R7CEA6"/>
<comment type="similarity">
    <text evidence="1">Belongs to the proteasome subunit S14 family.</text>
</comment>
<dbReference type="PROSITE" id="PS50250">
    <property type="entry name" value="PCI"/>
    <property type="match status" value="1"/>
</dbReference>
<dbReference type="Pfam" id="PF10075">
    <property type="entry name" value="CSN8_PSD8_EIF3K"/>
    <property type="match status" value="1"/>
</dbReference>
<dbReference type="FunFam" id="1.25.40.990:FF:000001">
    <property type="entry name" value="26S proteasome non-ATPase regulatory subunit"/>
    <property type="match status" value="1"/>
</dbReference>
<proteinExistence type="inferred from homology"/>
<gene>
    <name evidence="6" type="ORF">CSKR_109190</name>
</gene>
<evidence type="ECO:0000256" key="3">
    <source>
        <dbReference type="ARBA" id="ARBA00022942"/>
    </source>
</evidence>
<dbReference type="GO" id="GO:0008541">
    <property type="term" value="C:proteasome regulatory particle, lid subcomplex"/>
    <property type="evidence" value="ECO:0007669"/>
    <property type="project" value="TreeGrafter"/>
</dbReference>
<evidence type="ECO:0000313" key="6">
    <source>
        <dbReference type="EMBL" id="KAG5451759.1"/>
    </source>
</evidence>
<evidence type="ECO:0000256" key="2">
    <source>
        <dbReference type="ARBA" id="ARBA00014939"/>
    </source>
</evidence>
<dbReference type="Gene3D" id="1.25.40.990">
    <property type="match status" value="1"/>
</dbReference>
<dbReference type="PANTHER" id="PTHR12387:SF0">
    <property type="entry name" value="26S PROTEASOME NON-ATPASE REGULATORY SUBUNIT 8"/>
    <property type="match status" value="1"/>
</dbReference>
<dbReference type="GO" id="GO:0043161">
    <property type="term" value="P:proteasome-mediated ubiquitin-dependent protein catabolic process"/>
    <property type="evidence" value="ECO:0007669"/>
    <property type="project" value="TreeGrafter"/>
</dbReference>
<reference evidence="6 7" key="1">
    <citation type="journal article" date="2018" name="Biotechnol. Adv.">
        <title>Improved genomic resources and new bioinformatic workflow for the carcinogenic parasite Clonorchis sinensis: Biotechnological implications.</title>
        <authorList>
            <person name="Wang D."/>
            <person name="Korhonen P.K."/>
            <person name="Gasser R.B."/>
            <person name="Young N.D."/>
        </authorList>
    </citation>
    <scope>NUCLEOTIDE SEQUENCE [LARGE SCALE GENOMIC DNA]</scope>
    <source>
        <strain evidence="6">Cs-k2</strain>
    </source>
</reference>
<evidence type="ECO:0000256" key="1">
    <source>
        <dbReference type="ARBA" id="ARBA00009627"/>
    </source>
</evidence>
<dbReference type="FunCoup" id="A0A3R7CEA6">
    <property type="interactions" value="1331"/>
</dbReference>
<sequence>MRAPNFPRQSGVPVNTVRRVGGWTHGRLQRGLAMTQTASLDDLVRRFQSLVQEWNKQSHNLDLCAEKIKDITLSLTRLVYIPKEENEASRRELFIARDTLEIACFLALEKRDIPLFEHYMAQLKSYYYDYRSHLPESAVKYELLGLNLLRLLAQGRLADFHTEIERLSIEEITSNVYINHPVSMEQHLMEGNFQRVFLSKDNVPSKRYDFFIDILLNTTRDEVASCIEAAYESLSLQEAARTLFFDNQQSMIAYGAQRNWTLDNNNVYHFQKDMKQEDDSIPSSDVTKVMLEYTKELDQII</sequence>
<comment type="caution">
    <text evidence="6">The sequence shown here is derived from an EMBL/GenBank/DDBJ whole genome shotgun (WGS) entry which is preliminary data.</text>
</comment>
<reference evidence="6 7" key="2">
    <citation type="journal article" date="2021" name="Genomics">
        <title>High-quality reference genome for Clonorchis sinensis.</title>
        <authorList>
            <person name="Young N.D."/>
            <person name="Stroehlein A.J."/>
            <person name="Kinkar L."/>
            <person name="Wang T."/>
            <person name="Sohn W.M."/>
            <person name="Chang B.C.H."/>
            <person name="Kaur P."/>
            <person name="Weisz D."/>
            <person name="Dudchenko O."/>
            <person name="Aiden E.L."/>
            <person name="Korhonen P.K."/>
            <person name="Gasser R.B."/>
        </authorList>
    </citation>
    <scope>NUCLEOTIDE SEQUENCE [LARGE SCALE GENOMIC DNA]</scope>
    <source>
        <strain evidence="6">Cs-k2</strain>
    </source>
</reference>
<dbReference type="OrthoDB" id="409122at2759"/>
<dbReference type="GO" id="GO:0005634">
    <property type="term" value="C:nucleus"/>
    <property type="evidence" value="ECO:0007669"/>
    <property type="project" value="TreeGrafter"/>
</dbReference>
<evidence type="ECO:0000313" key="7">
    <source>
        <dbReference type="Proteomes" id="UP000286415"/>
    </source>
</evidence>
<dbReference type="InterPro" id="IPR033464">
    <property type="entry name" value="CSN8_PSD8_EIF3K"/>
</dbReference>
<organism evidence="6 7">
    <name type="scientific">Clonorchis sinensis</name>
    <name type="common">Chinese liver fluke</name>
    <dbReference type="NCBI Taxonomy" id="79923"/>
    <lineage>
        <taxon>Eukaryota</taxon>
        <taxon>Metazoa</taxon>
        <taxon>Spiralia</taxon>
        <taxon>Lophotrochozoa</taxon>
        <taxon>Platyhelminthes</taxon>
        <taxon>Trematoda</taxon>
        <taxon>Digenea</taxon>
        <taxon>Opisthorchiida</taxon>
        <taxon>Opisthorchiata</taxon>
        <taxon>Opisthorchiidae</taxon>
        <taxon>Clonorchis</taxon>
    </lineage>
</organism>
<keyword evidence="7" id="KW-1185">Reference proteome</keyword>
<dbReference type="InterPro" id="IPR000717">
    <property type="entry name" value="PCI_dom"/>
</dbReference>
<dbReference type="InterPro" id="IPR006746">
    <property type="entry name" value="26S_Psome_Rpn12"/>
</dbReference>
<accession>A0A3R7CEA6</accession>
<protein>
    <recommendedName>
        <fullName evidence="2">26S proteasome non-ATPase regulatory subunit 8</fullName>
    </recommendedName>
    <alternativeName>
        <fullName evidence="5">26S proteasome regulatory subunit RPN12</fullName>
    </alternativeName>
</protein>
<name>A0A3R7CEA6_CLOSI</name>
<evidence type="ECO:0000256" key="4">
    <source>
        <dbReference type="ARBA" id="ARBA00062283"/>
    </source>
</evidence>
<comment type="subunit">
    <text evidence="4">Component of the 19S proteasome regulatory particle complex. The 26S proteasome consists of a 20S core particle (CP) and two 19S regulatory subunits (RP). The regulatory particle is made of a lid composed of 9 subunits including PSMD8, a base containing 6 ATPases and few additional components. Interacts with DDI2. Interacts with TASOR.</text>
</comment>
<evidence type="ECO:0000256" key="5">
    <source>
        <dbReference type="ARBA" id="ARBA00078986"/>
    </source>
</evidence>
<dbReference type="Proteomes" id="UP000286415">
    <property type="component" value="Unassembled WGS sequence"/>
</dbReference>
<dbReference type="AlphaFoldDB" id="A0A3R7CEA6"/>
<dbReference type="PANTHER" id="PTHR12387">
    <property type="entry name" value="26S PROTEASOME NON-ATPASE REGULATORY SUBUNIT 8"/>
    <property type="match status" value="1"/>
</dbReference>
<dbReference type="GO" id="GO:0005829">
    <property type="term" value="C:cytosol"/>
    <property type="evidence" value="ECO:0007669"/>
    <property type="project" value="TreeGrafter"/>
</dbReference>
<dbReference type="EMBL" id="NIRI02000042">
    <property type="protein sequence ID" value="KAG5451759.1"/>
    <property type="molecule type" value="Genomic_DNA"/>
</dbReference>
<keyword evidence="3 6" id="KW-0647">Proteasome</keyword>
<dbReference type="STRING" id="79923.A0A3R7CEA6"/>